<dbReference type="AlphaFoldDB" id="A0AAG5DWZ2"/>
<organism evidence="3 4">
    <name type="scientific">Anopheles atroparvus</name>
    <name type="common">European mosquito</name>
    <dbReference type="NCBI Taxonomy" id="41427"/>
    <lineage>
        <taxon>Eukaryota</taxon>
        <taxon>Metazoa</taxon>
        <taxon>Ecdysozoa</taxon>
        <taxon>Arthropoda</taxon>
        <taxon>Hexapoda</taxon>
        <taxon>Insecta</taxon>
        <taxon>Pterygota</taxon>
        <taxon>Neoptera</taxon>
        <taxon>Endopterygota</taxon>
        <taxon>Diptera</taxon>
        <taxon>Nematocera</taxon>
        <taxon>Culicoidea</taxon>
        <taxon>Culicidae</taxon>
        <taxon>Anophelinae</taxon>
        <taxon>Anopheles</taxon>
    </lineage>
</organism>
<proteinExistence type="predicted"/>
<evidence type="ECO:0000313" key="3">
    <source>
        <dbReference type="EnsemblMetazoa" id="ENSAATROPP015445"/>
    </source>
</evidence>
<protein>
    <submittedName>
        <fullName evidence="3">Uncharacterized protein</fullName>
    </submittedName>
</protein>
<feature type="compositionally biased region" description="Basic and acidic residues" evidence="2">
    <location>
        <begin position="1"/>
        <end position="10"/>
    </location>
</feature>
<dbReference type="EnsemblMetazoa" id="ENSAATROPT017489">
    <property type="protein sequence ID" value="ENSAATROPP015445"/>
    <property type="gene ID" value="ENSAATROPG014295"/>
</dbReference>
<name>A0AAG5DWZ2_ANOAO</name>
<accession>A0AAG5DWZ2</accession>
<sequence>MADEQPHPCDEAFGENPDGHDIPKNEYVQKLQQLMDEVKTATIDGIVNLTLITRRHQKQNDLLDKILKQVLKEKEAVQESLLSEQQCLGAVQAVEKQRSSMAAKVNSERDIINAKLESCEKIRSDLKSEVAQTCVSRREEMEKLIKDLNQMAVIEKKQAKINESLKTRYETCKSELTASIEKQQKKNDAQRAFFDKMKTKFELEIKKRNAEVMELSEKLKRMNEKLCKIQSEKTLAIDVFEYCKRNGEQELFDLKQKKAGLEKELKERHDAQVAWNQETRRLEEKQTLLEGAKRALEEQEQALIKANERYKEEEVKLKLMSTQHESEGDTLREEIIDLDCKETYHNEHP</sequence>
<keyword evidence="4" id="KW-1185">Reference proteome</keyword>
<evidence type="ECO:0000313" key="4">
    <source>
        <dbReference type="Proteomes" id="UP000075880"/>
    </source>
</evidence>
<feature type="coiled-coil region" evidence="1">
    <location>
        <begin position="198"/>
        <end position="316"/>
    </location>
</feature>
<evidence type="ECO:0000256" key="1">
    <source>
        <dbReference type="SAM" id="Coils"/>
    </source>
</evidence>
<dbReference type="Proteomes" id="UP000075880">
    <property type="component" value="Unassembled WGS sequence"/>
</dbReference>
<keyword evidence="1" id="KW-0175">Coiled coil</keyword>
<evidence type="ECO:0000256" key="2">
    <source>
        <dbReference type="SAM" id="MobiDB-lite"/>
    </source>
</evidence>
<feature type="region of interest" description="Disordered" evidence="2">
    <location>
        <begin position="1"/>
        <end position="23"/>
    </location>
</feature>
<reference evidence="3" key="1">
    <citation type="submission" date="2024-04" db="UniProtKB">
        <authorList>
            <consortium name="EnsemblMetazoa"/>
        </authorList>
    </citation>
    <scope>IDENTIFICATION</scope>
    <source>
        <strain evidence="3">EBRO</strain>
    </source>
</reference>